<comment type="caution">
    <text evidence="6">The sequence shown here is derived from an EMBL/GenBank/DDBJ whole genome shotgun (WGS) entry which is preliminary data.</text>
</comment>
<dbReference type="EMBL" id="JACOQK010000001">
    <property type="protein sequence ID" value="MBC5788182.1"/>
    <property type="molecule type" value="Genomic_DNA"/>
</dbReference>
<dbReference type="InterPro" id="IPR003313">
    <property type="entry name" value="AraC-bd"/>
</dbReference>
<evidence type="ECO:0000256" key="4">
    <source>
        <dbReference type="SAM" id="MobiDB-lite"/>
    </source>
</evidence>
<dbReference type="InterPro" id="IPR014710">
    <property type="entry name" value="RmlC-like_jellyroll"/>
</dbReference>
<organism evidence="6 7">
    <name type="scientific">Clostridium facile</name>
    <dbReference type="NCBI Taxonomy" id="2763035"/>
    <lineage>
        <taxon>Bacteria</taxon>
        <taxon>Bacillati</taxon>
        <taxon>Bacillota</taxon>
        <taxon>Clostridia</taxon>
        <taxon>Eubacteriales</taxon>
        <taxon>Clostridiaceae</taxon>
        <taxon>Clostridium</taxon>
    </lineage>
</organism>
<keyword evidence="3" id="KW-0804">Transcription</keyword>
<proteinExistence type="predicted"/>
<accession>A0ABR7ISS8</accession>
<dbReference type="SMART" id="SM00342">
    <property type="entry name" value="HTH_ARAC"/>
    <property type="match status" value="1"/>
</dbReference>
<name>A0ABR7ISS8_9CLOT</name>
<dbReference type="InterPro" id="IPR037923">
    <property type="entry name" value="HTH-like"/>
</dbReference>
<evidence type="ECO:0000256" key="1">
    <source>
        <dbReference type="ARBA" id="ARBA00023015"/>
    </source>
</evidence>
<evidence type="ECO:0000313" key="6">
    <source>
        <dbReference type="EMBL" id="MBC5788182.1"/>
    </source>
</evidence>
<dbReference type="PRINTS" id="PR00032">
    <property type="entry name" value="HTHARAC"/>
</dbReference>
<dbReference type="RefSeq" id="WP_069987678.1">
    <property type="nucleotide sequence ID" value="NZ_JACOQK010000001.1"/>
</dbReference>
<evidence type="ECO:0000313" key="7">
    <source>
        <dbReference type="Proteomes" id="UP000649151"/>
    </source>
</evidence>
<dbReference type="Proteomes" id="UP000649151">
    <property type="component" value="Unassembled WGS sequence"/>
</dbReference>
<feature type="compositionally biased region" description="Basic and acidic residues" evidence="4">
    <location>
        <begin position="15"/>
        <end position="25"/>
    </location>
</feature>
<evidence type="ECO:0000259" key="5">
    <source>
        <dbReference type="PROSITE" id="PS01124"/>
    </source>
</evidence>
<dbReference type="Pfam" id="PF02311">
    <property type="entry name" value="AraC_binding"/>
    <property type="match status" value="1"/>
</dbReference>
<dbReference type="InterPro" id="IPR018060">
    <property type="entry name" value="HTH_AraC"/>
</dbReference>
<dbReference type="PANTHER" id="PTHR43280:SF2">
    <property type="entry name" value="HTH-TYPE TRANSCRIPTIONAL REGULATOR EXSA"/>
    <property type="match status" value="1"/>
</dbReference>
<evidence type="ECO:0000256" key="3">
    <source>
        <dbReference type="ARBA" id="ARBA00023163"/>
    </source>
</evidence>
<dbReference type="PANTHER" id="PTHR43280">
    <property type="entry name" value="ARAC-FAMILY TRANSCRIPTIONAL REGULATOR"/>
    <property type="match status" value="1"/>
</dbReference>
<dbReference type="Gene3D" id="1.10.10.60">
    <property type="entry name" value="Homeodomain-like"/>
    <property type="match status" value="2"/>
</dbReference>
<keyword evidence="1" id="KW-0805">Transcription regulation</keyword>
<dbReference type="InterPro" id="IPR020449">
    <property type="entry name" value="Tscrpt_reg_AraC-type_HTH"/>
</dbReference>
<dbReference type="SUPFAM" id="SSF46689">
    <property type="entry name" value="Homeodomain-like"/>
    <property type="match status" value="1"/>
</dbReference>
<evidence type="ECO:0000256" key="2">
    <source>
        <dbReference type="ARBA" id="ARBA00023125"/>
    </source>
</evidence>
<feature type="region of interest" description="Disordered" evidence="4">
    <location>
        <begin position="1"/>
        <end position="25"/>
    </location>
</feature>
<keyword evidence="2" id="KW-0238">DNA-binding</keyword>
<reference evidence="6 7" key="1">
    <citation type="submission" date="2020-08" db="EMBL/GenBank/DDBJ databases">
        <title>Genome public.</title>
        <authorList>
            <person name="Liu C."/>
            <person name="Sun Q."/>
        </authorList>
    </citation>
    <scope>NUCLEOTIDE SEQUENCE [LARGE SCALE GENOMIC DNA]</scope>
    <source>
        <strain evidence="6 7">NSJ-27</strain>
    </source>
</reference>
<dbReference type="Gene3D" id="2.60.120.10">
    <property type="entry name" value="Jelly Rolls"/>
    <property type="match status" value="1"/>
</dbReference>
<dbReference type="Pfam" id="PF12833">
    <property type="entry name" value="HTH_18"/>
    <property type="match status" value="1"/>
</dbReference>
<keyword evidence="7" id="KW-1185">Reference proteome</keyword>
<protein>
    <submittedName>
        <fullName evidence="6">AraC family transcriptional regulator</fullName>
    </submittedName>
</protein>
<sequence>MELDKIMDTMLHQQRNPDREKLKPFQPEELKNPHARWRINKESMGKYFKLNDIGINLHIPEFNKIQVAHKHSFFELIYVYRGRMKNQVDRIKIDLEQGDFCLMNPDAIHTPVTIGENALALNILMTNDLFEKSFMNLILDNQLLANFFVDSLFQKKQEKNYLVFSQQYLNQTTIQEYLKRILTEYFHTALYQQSVVESLLSCLFVELTRGYQKQLEDTSRKEFSKANLSNIIAYLAENYKTVTVQSVSEHFNYHPKYLPSLLKKYTGKGFSDIVQGFKLSHACQLLKQTDLSIADIVEEVGYSNRSYFYRVFQKQYQMTPSEYRKRIHTSTNLEHFPYEFQ</sequence>
<dbReference type="PROSITE" id="PS01124">
    <property type="entry name" value="HTH_ARAC_FAMILY_2"/>
    <property type="match status" value="1"/>
</dbReference>
<gene>
    <name evidence="6" type="ORF">H8Z77_09150</name>
</gene>
<feature type="domain" description="HTH araC/xylS-type" evidence="5">
    <location>
        <begin position="229"/>
        <end position="326"/>
    </location>
</feature>
<dbReference type="SUPFAM" id="SSF51215">
    <property type="entry name" value="Regulatory protein AraC"/>
    <property type="match status" value="1"/>
</dbReference>
<dbReference type="InterPro" id="IPR009057">
    <property type="entry name" value="Homeodomain-like_sf"/>
</dbReference>